<keyword evidence="1" id="KW-1133">Transmembrane helix</keyword>
<evidence type="ECO:0000313" key="3">
    <source>
        <dbReference type="Proteomes" id="UP000663828"/>
    </source>
</evidence>
<evidence type="ECO:0000256" key="1">
    <source>
        <dbReference type="SAM" id="Phobius"/>
    </source>
</evidence>
<dbReference type="InterPro" id="IPR021838">
    <property type="entry name" value="DUF3431"/>
</dbReference>
<sequence length="321" mass="37317">MGSEASVCNNLHGRRCILRIIGILIIICILIYLERGRFGRKLPYLRDLYSYTWSNKTISPIRNIASLKRNNGFHVVLNYYEEDLNLVSQFIRFIRNVQSIRRLNVSIIIYNKNSNISSVYLQKMLKVDIVHQLPNVGREGGTYLYHIINNYDTLADHTLFSQAGADGVSVKEVESWLVNRLERQFTTAVGYMPLVSARWMEVYDCGRNIYNNMVRLAELWAMVTQTLCPPDKQTVTYRGQFVVSSKRIRRQPLRIYMYLNELITADSTHWIHTDKRSPPSQSTPSNPFFGHILERLWTVLFNCSKSDLINKCNRDVCACFD</sequence>
<protein>
    <submittedName>
        <fullName evidence="2">Uncharacterized protein</fullName>
    </submittedName>
</protein>
<dbReference type="AlphaFoldDB" id="A0A813QN10"/>
<keyword evidence="1" id="KW-0812">Transmembrane</keyword>
<dbReference type="PANTHER" id="PTHR37490:SF1">
    <property type="entry name" value="GLYCOSYLTRANSFERASE 2-LIKE DOMAIN-CONTAINING PROTEIN"/>
    <property type="match status" value="1"/>
</dbReference>
<keyword evidence="3" id="KW-1185">Reference proteome</keyword>
<proteinExistence type="predicted"/>
<keyword evidence="1" id="KW-0472">Membrane</keyword>
<reference evidence="2" key="1">
    <citation type="submission" date="2021-02" db="EMBL/GenBank/DDBJ databases">
        <authorList>
            <person name="Nowell W R."/>
        </authorList>
    </citation>
    <scope>NUCLEOTIDE SEQUENCE</scope>
</reference>
<name>A0A813QN10_ADIRI</name>
<gene>
    <name evidence="2" type="ORF">XAT740_LOCUS1368</name>
</gene>
<comment type="caution">
    <text evidence="2">The sequence shown here is derived from an EMBL/GenBank/DDBJ whole genome shotgun (WGS) entry which is preliminary data.</text>
</comment>
<dbReference type="PANTHER" id="PTHR37490">
    <property type="entry name" value="EXPRESSED PROTEIN"/>
    <property type="match status" value="1"/>
</dbReference>
<feature type="transmembrane region" description="Helical" evidence="1">
    <location>
        <begin position="12"/>
        <end position="33"/>
    </location>
</feature>
<dbReference type="Proteomes" id="UP000663828">
    <property type="component" value="Unassembled WGS sequence"/>
</dbReference>
<accession>A0A813QN10</accession>
<dbReference type="Pfam" id="PF11913">
    <property type="entry name" value="DUF3431"/>
    <property type="match status" value="1"/>
</dbReference>
<organism evidence="2 3">
    <name type="scientific">Adineta ricciae</name>
    <name type="common">Rotifer</name>
    <dbReference type="NCBI Taxonomy" id="249248"/>
    <lineage>
        <taxon>Eukaryota</taxon>
        <taxon>Metazoa</taxon>
        <taxon>Spiralia</taxon>
        <taxon>Gnathifera</taxon>
        <taxon>Rotifera</taxon>
        <taxon>Eurotatoria</taxon>
        <taxon>Bdelloidea</taxon>
        <taxon>Adinetida</taxon>
        <taxon>Adinetidae</taxon>
        <taxon>Adineta</taxon>
    </lineage>
</organism>
<dbReference type="EMBL" id="CAJNOR010000042">
    <property type="protein sequence ID" value="CAF0769403.1"/>
    <property type="molecule type" value="Genomic_DNA"/>
</dbReference>
<evidence type="ECO:0000313" key="2">
    <source>
        <dbReference type="EMBL" id="CAF0769403.1"/>
    </source>
</evidence>